<evidence type="ECO:0000259" key="5">
    <source>
        <dbReference type="Pfam" id="PF02709"/>
    </source>
</evidence>
<evidence type="ECO:0000256" key="4">
    <source>
        <dbReference type="ARBA" id="ARBA00022679"/>
    </source>
</evidence>
<evidence type="ECO:0000256" key="1">
    <source>
        <dbReference type="ARBA" id="ARBA00004776"/>
    </source>
</evidence>
<dbReference type="GO" id="GO:0016757">
    <property type="term" value="F:glycosyltransferase activity"/>
    <property type="evidence" value="ECO:0007669"/>
    <property type="project" value="UniProtKB-KW"/>
</dbReference>
<organism evidence="6 7">
    <name type="scientific">Kocuria carniphila</name>
    <dbReference type="NCBI Taxonomy" id="262208"/>
    <lineage>
        <taxon>Bacteria</taxon>
        <taxon>Bacillati</taxon>
        <taxon>Actinomycetota</taxon>
        <taxon>Actinomycetes</taxon>
        <taxon>Micrococcales</taxon>
        <taxon>Micrococcaceae</taxon>
        <taxon>Kocuria</taxon>
    </lineage>
</organism>
<feature type="domain" description="Galactosyltransferase C-terminal" evidence="5">
    <location>
        <begin position="167"/>
        <end position="208"/>
    </location>
</feature>
<evidence type="ECO:0000313" key="7">
    <source>
        <dbReference type="Proteomes" id="UP001558481"/>
    </source>
</evidence>
<dbReference type="InterPro" id="IPR027791">
    <property type="entry name" value="Galactosyl_T_C"/>
</dbReference>
<sequence length="277" mass="30331">MRTALITIVRGRHEHLRRQLRWVSRLAPQPEFHVVVSMGDPKISGLVAENGNGRGVVVAMEPTEELHLAAARNTGVAKAAELGADAVVLLDVDCLPDRDLIGDYARALTETGTRTAVISGRVKYLPEGMTEADYTASGVAELGRDHSARRIPPGDSLEPADPRMLWSLNIASTVESWNRIGGFDEAYVGYGGEDTDFGQRLAAAGGTMWWSGRACAYHQYHPTVTPPVQHAASIARNANIFREKWGFDPMEGWLKDMLDTGHLTHEAGHWRAADQSR</sequence>
<name>A0ABV3V3Y2_9MICC</name>
<dbReference type="InterPro" id="IPR029044">
    <property type="entry name" value="Nucleotide-diphossugar_trans"/>
</dbReference>
<dbReference type="RefSeq" id="WP_368629766.1">
    <property type="nucleotide sequence ID" value="NZ_JAYWLU010000013.1"/>
</dbReference>
<comment type="caution">
    <text evidence="6">The sequence shown here is derived from an EMBL/GenBank/DDBJ whole genome shotgun (WGS) entry which is preliminary data.</text>
</comment>
<comment type="similarity">
    <text evidence="2">Belongs to the glycosyltransferase 2 family.</text>
</comment>
<evidence type="ECO:0000256" key="2">
    <source>
        <dbReference type="ARBA" id="ARBA00006739"/>
    </source>
</evidence>
<comment type="pathway">
    <text evidence="1">Cell wall biogenesis; cell wall polysaccharide biosynthesis.</text>
</comment>
<dbReference type="PANTHER" id="PTHR43179:SF12">
    <property type="entry name" value="GALACTOFURANOSYLTRANSFERASE GLFT2"/>
    <property type="match status" value="1"/>
</dbReference>
<proteinExistence type="inferred from homology"/>
<keyword evidence="3 6" id="KW-0328">Glycosyltransferase</keyword>
<dbReference type="SUPFAM" id="SSF53448">
    <property type="entry name" value="Nucleotide-diphospho-sugar transferases"/>
    <property type="match status" value="1"/>
</dbReference>
<keyword evidence="7" id="KW-1185">Reference proteome</keyword>
<accession>A0ABV3V3Y2</accession>
<reference evidence="6 7" key="1">
    <citation type="journal article" date="2024" name="Fungal Genet. Biol.">
        <title>The porcine skin microbiome exhibits broad fungal antagonism.</title>
        <authorList>
            <person name="De La Cruz K.F."/>
            <person name="Townsend E.C."/>
            <person name="Alex Cheong J.Z."/>
            <person name="Salamzade R."/>
            <person name="Liu A."/>
            <person name="Sandstrom S."/>
            <person name="Davila E."/>
            <person name="Huang L."/>
            <person name="Xu K.H."/>
            <person name="Wu S.Y."/>
            <person name="Meudt J.J."/>
            <person name="Shanmuganayagam D."/>
            <person name="Gibson A.L.F."/>
            <person name="Kalan L.R."/>
        </authorList>
    </citation>
    <scope>NUCLEOTIDE SEQUENCE [LARGE SCALE GENOMIC DNA]</scope>
    <source>
        <strain evidence="6 7">LK2625</strain>
    </source>
</reference>
<evidence type="ECO:0000313" key="6">
    <source>
        <dbReference type="EMBL" id="MEX3595458.1"/>
    </source>
</evidence>
<dbReference type="PANTHER" id="PTHR43179">
    <property type="entry name" value="RHAMNOSYLTRANSFERASE WBBL"/>
    <property type="match status" value="1"/>
</dbReference>
<dbReference type="Pfam" id="PF02709">
    <property type="entry name" value="Glyco_transf_7C"/>
    <property type="match status" value="1"/>
</dbReference>
<dbReference type="Proteomes" id="UP001558481">
    <property type="component" value="Unassembled WGS sequence"/>
</dbReference>
<dbReference type="Gene3D" id="3.90.550.10">
    <property type="entry name" value="Spore Coat Polysaccharide Biosynthesis Protein SpsA, Chain A"/>
    <property type="match status" value="1"/>
</dbReference>
<dbReference type="EMBL" id="JAYWLU010000013">
    <property type="protein sequence ID" value="MEX3595458.1"/>
    <property type="molecule type" value="Genomic_DNA"/>
</dbReference>
<protein>
    <submittedName>
        <fullName evidence="6">Galactosyltransferase-related protein</fullName>
    </submittedName>
</protein>
<dbReference type="CDD" id="cd00761">
    <property type="entry name" value="Glyco_tranf_GTA_type"/>
    <property type="match status" value="1"/>
</dbReference>
<keyword evidence="4" id="KW-0808">Transferase</keyword>
<evidence type="ECO:0000256" key="3">
    <source>
        <dbReference type="ARBA" id="ARBA00022676"/>
    </source>
</evidence>
<gene>
    <name evidence="6" type="ORF">VVR66_12105</name>
</gene>